<proteinExistence type="inferred from homology"/>
<dbReference type="InterPro" id="IPR003362">
    <property type="entry name" value="Bact_transf"/>
</dbReference>
<gene>
    <name evidence="9" type="ORF">GBB04_01870</name>
</gene>
<evidence type="ECO:0000256" key="6">
    <source>
        <dbReference type="ARBA" id="ARBA00023136"/>
    </source>
</evidence>
<dbReference type="Pfam" id="PF02397">
    <property type="entry name" value="Bac_transf"/>
    <property type="match status" value="1"/>
</dbReference>
<dbReference type="GO" id="GO:0016780">
    <property type="term" value="F:phosphotransferase activity, for other substituted phosphate groups"/>
    <property type="evidence" value="ECO:0007669"/>
    <property type="project" value="TreeGrafter"/>
</dbReference>
<feature type="domain" description="Bacterial sugar transferase" evidence="8">
    <location>
        <begin position="364"/>
        <end position="552"/>
    </location>
</feature>
<dbReference type="EMBL" id="WDPD01000001">
    <property type="protein sequence ID" value="KAB7462543.1"/>
    <property type="molecule type" value="Genomic_DNA"/>
</dbReference>
<dbReference type="GO" id="GO:0016020">
    <property type="term" value="C:membrane"/>
    <property type="evidence" value="ECO:0007669"/>
    <property type="project" value="UniProtKB-SubCell"/>
</dbReference>
<dbReference type="NCBIfam" id="TIGR03025">
    <property type="entry name" value="EPS_sugtrans"/>
    <property type="match status" value="1"/>
</dbReference>
<keyword evidence="3 9" id="KW-0808">Transferase</keyword>
<dbReference type="PANTHER" id="PTHR30576:SF10">
    <property type="entry name" value="SLL5057 PROTEIN"/>
    <property type="match status" value="1"/>
</dbReference>
<name>A0A7J5TKI1_9BIFI</name>
<keyword evidence="5 7" id="KW-1133">Transmembrane helix</keyword>
<organism evidence="9 10">
    <name type="scientific">Bifidobacterium dentium</name>
    <dbReference type="NCBI Taxonomy" id="1689"/>
    <lineage>
        <taxon>Bacteria</taxon>
        <taxon>Bacillati</taxon>
        <taxon>Actinomycetota</taxon>
        <taxon>Actinomycetes</taxon>
        <taxon>Bifidobacteriales</taxon>
        <taxon>Bifidobacteriaceae</taxon>
        <taxon>Bifidobacterium</taxon>
    </lineage>
</organism>
<dbReference type="AlphaFoldDB" id="A0A7J5TKI1"/>
<dbReference type="PANTHER" id="PTHR30576">
    <property type="entry name" value="COLANIC BIOSYNTHESIS UDP-GLUCOSE LIPID CARRIER TRANSFERASE"/>
    <property type="match status" value="1"/>
</dbReference>
<keyword evidence="6 7" id="KW-0472">Membrane</keyword>
<feature type="transmembrane region" description="Helical" evidence="7">
    <location>
        <begin position="81"/>
        <end position="105"/>
    </location>
</feature>
<evidence type="ECO:0000256" key="1">
    <source>
        <dbReference type="ARBA" id="ARBA00004141"/>
    </source>
</evidence>
<protein>
    <submittedName>
        <fullName evidence="9">Sugar transferase</fullName>
    </submittedName>
</protein>
<keyword evidence="4 7" id="KW-0812">Transmembrane</keyword>
<comment type="subcellular location">
    <subcellularLocation>
        <location evidence="1">Membrane</location>
        <topology evidence="1">Multi-pass membrane protein</topology>
    </subcellularLocation>
</comment>
<evidence type="ECO:0000256" key="3">
    <source>
        <dbReference type="ARBA" id="ARBA00022679"/>
    </source>
</evidence>
<evidence type="ECO:0000256" key="2">
    <source>
        <dbReference type="ARBA" id="ARBA00006464"/>
    </source>
</evidence>
<evidence type="ECO:0000259" key="8">
    <source>
        <dbReference type="Pfam" id="PF02397"/>
    </source>
</evidence>
<dbReference type="RefSeq" id="WP_003838887.1">
    <property type="nucleotide sequence ID" value="NZ_CABKPB010000001.1"/>
</dbReference>
<evidence type="ECO:0000313" key="10">
    <source>
        <dbReference type="Proteomes" id="UP000429211"/>
    </source>
</evidence>
<evidence type="ECO:0000256" key="5">
    <source>
        <dbReference type="ARBA" id="ARBA00022989"/>
    </source>
</evidence>
<feature type="transmembrane region" description="Helical" evidence="7">
    <location>
        <begin position="151"/>
        <end position="171"/>
    </location>
</feature>
<dbReference type="OMA" id="WHRPYTA"/>
<dbReference type="Proteomes" id="UP000429211">
    <property type="component" value="Unassembled WGS sequence"/>
</dbReference>
<reference evidence="9 10" key="1">
    <citation type="journal article" date="2019" name="Nat. Med.">
        <title>A library of human gut bacterial isolates paired with longitudinal multiomics data enables mechanistic microbiome research.</title>
        <authorList>
            <person name="Poyet M."/>
            <person name="Groussin M."/>
            <person name="Gibbons S.M."/>
            <person name="Avila-Pacheco J."/>
            <person name="Jiang X."/>
            <person name="Kearney S.M."/>
            <person name="Perrotta A.R."/>
            <person name="Berdy B."/>
            <person name="Zhao S."/>
            <person name="Lieberman T.D."/>
            <person name="Swanson P.K."/>
            <person name="Smith M."/>
            <person name="Roesemann S."/>
            <person name="Alexander J.E."/>
            <person name="Rich S.A."/>
            <person name="Livny J."/>
            <person name="Vlamakis H."/>
            <person name="Clish C."/>
            <person name="Bullock K."/>
            <person name="Deik A."/>
            <person name="Scott J."/>
            <person name="Pierce K.A."/>
            <person name="Xavier R.J."/>
            <person name="Alm E.J."/>
        </authorList>
    </citation>
    <scope>NUCLEOTIDE SEQUENCE [LARGE SCALE GENOMIC DNA]</scope>
    <source>
        <strain evidence="9 10">BIOML-A2</strain>
    </source>
</reference>
<accession>A0A7J5TKI1</accession>
<sequence length="558" mass="62359">MPMQGEAIEFDEHARTQEIHMISSHTNRQTYAKTQNQAYSGQPSTSFEPMTFSNTPFPTGDKGGMRSRRARNADRRPRWRYAFVSCMVVLDIAVMLLSLLISLLVNGEAYVTIVRSMPFGLFLFCFSLIWVLCLALAGTYHRHLMADGYELYAKIINASLLTVLLYCSLSFTLNLDLPRTALITAPVIAFFLAVIERWQMRMSLHRNRRNGRCKYKTVLVGSSVGINTALRTMADYSNWGYEPIAVCPIEADLHEPDAYVVTSFVPDPNIPGADKLKVIPFNSAFPRTCESLGAQEVYIADVLSRDSEMLHGMSLAIESLGMELALSVSLADISGHRLYLRNTTEQPVLLASLPQYTNSAYAVKRVLDIVCSALALIVFSPLLLGVAIAIKLDDGGPVFFSQTRIGLHGRPFKMYKFRSMVTNAEELKKKLAEESGQSDRFIFKMKDDPRITKIGHFIRKTSLDEFPQFFNVLKGDMSLVGPRPALPEEVARYGSLYSARLLVKPGITGPWQVSGRSDLSQEQSEYLDVSYIENWSITGDLAILAKTVLVVFRGTGSY</sequence>
<dbReference type="Pfam" id="PF13727">
    <property type="entry name" value="CoA_binding_3"/>
    <property type="match status" value="1"/>
</dbReference>
<comment type="caution">
    <text evidence="9">The sequence shown here is derived from an EMBL/GenBank/DDBJ whole genome shotgun (WGS) entry which is preliminary data.</text>
</comment>
<comment type="similarity">
    <text evidence="2">Belongs to the bacterial sugar transferase family.</text>
</comment>
<feature type="transmembrane region" description="Helical" evidence="7">
    <location>
        <begin position="366"/>
        <end position="390"/>
    </location>
</feature>
<dbReference type="GeneID" id="31607009"/>
<evidence type="ECO:0000313" key="9">
    <source>
        <dbReference type="EMBL" id="KAB7462543.1"/>
    </source>
</evidence>
<evidence type="ECO:0000256" key="7">
    <source>
        <dbReference type="SAM" id="Phobius"/>
    </source>
</evidence>
<feature type="transmembrane region" description="Helical" evidence="7">
    <location>
        <begin position="177"/>
        <end position="195"/>
    </location>
</feature>
<evidence type="ECO:0000256" key="4">
    <source>
        <dbReference type="ARBA" id="ARBA00022692"/>
    </source>
</evidence>
<dbReference type="InterPro" id="IPR017475">
    <property type="entry name" value="EPS_sugar_tfrase"/>
</dbReference>
<feature type="transmembrane region" description="Helical" evidence="7">
    <location>
        <begin position="117"/>
        <end position="139"/>
    </location>
</feature>